<dbReference type="InterPro" id="IPR049892">
    <property type="entry name" value="AA9"/>
</dbReference>
<dbReference type="EMBL" id="JAWDJX010000010">
    <property type="protein sequence ID" value="KAK3055055.1"/>
    <property type="molecule type" value="Genomic_DNA"/>
</dbReference>
<feature type="compositionally biased region" description="Low complexity" evidence="5">
    <location>
        <begin position="262"/>
        <end position="282"/>
    </location>
</feature>
<reference evidence="8" key="1">
    <citation type="submission" date="2023-04" db="EMBL/GenBank/DDBJ databases">
        <title>Black Yeasts Isolated from many extreme environments.</title>
        <authorList>
            <person name="Coleine C."/>
            <person name="Stajich J.E."/>
            <person name="Selbmann L."/>
        </authorList>
    </citation>
    <scope>NUCLEOTIDE SEQUENCE</scope>
    <source>
        <strain evidence="8">CCFEE 5312</strain>
    </source>
</reference>
<evidence type="ECO:0000313" key="9">
    <source>
        <dbReference type="Proteomes" id="UP001271007"/>
    </source>
</evidence>
<dbReference type="Gene3D" id="2.70.50.70">
    <property type="match status" value="1"/>
</dbReference>
<evidence type="ECO:0000256" key="2">
    <source>
        <dbReference type="ARBA" id="ARBA00004613"/>
    </source>
</evidence>
<comment type="subcellular location">
    <subcellularLocation>
        <location evidence="2">Secreted</location>
    </subcellularLocation>
</comment>
<dbReference type="InterPro" id="IPR005103">
    <property type="entry name" value="AA9_LPMO"/>
</dbReference>
<evidence type="ECO:0000313" key="8">
    <source>
        <dbReference type="EMBL" id="KAK3055055.1"/>
    </source>
</evidence>
<comment type="caution">
    <text evidence="8">The sequence shown here is derived from an EMBL/GenBank/DDBJ whole genome shotgun (WGS) entry which is preliminary data.</text>
</comment>
<organism evidence="8 9">
    <name type="scientific">Extremus antarcticus</name>
    <dbReference type="NCBI Taxonomy" id="702011"/>
    <lineage>
        <taxon>Eukaryota</taxon>
        <taxon>Fungi</taxon>
        <taxon>Dikarya</taxon>
        <taxon>Ascomycota</taxon>
        <taxon>Pezizomycotina</taxon>
        <taxon>Dothideomycetes</taxon>
        <taxon>Dothideomycetidae</taxon>
        <taxon>Mycosphaerellales</taxon>
        <taxon>Extremaceae</taxon>
        <taxon>Extremus</taxon>
    </lineage>
</organism>
<keyword evidence="3" id="KW-0964">Secreted</keyword>
<evidence type="ECO:0000256" key="3">
    <source>
        <dbReference type="ARBA" id="ARBA00022525"/>
    </source>
</evidence>
<dbReference type="PANTHER" id="PTHR33353">
    <property type="entry name" value="PUTATIVE (AFU_ORTHOLOGUE AFUA_1G12560)-RELATED"/>
    <property type="match status" value="1"/>
</dbReference>
<dbReference type="PANTHER" id="PTHR33353:SF34">
    <property type="entry name" value="ENDO-BETA-1,4-GLUCANASE D"/>
    <property type="match status" value="1"/>
</dbReference>
<evidence type="ECO:0000259" key="7">
    <source>
        <dbReference type="Pfam" id="PF03443"/>
    </source>
</evidence>
<dbReference type="Pfam" id="PF03443">
    <property type="entry name" value="AA9"/>
    <property type="match status" value="1"/>
</dbReference>
<dbReference type="GO" id="GO:0005576">
    <property type="term" value="C:extracellular region"/>
    <property type="evidence" value="ECO:0007669"/>
    <property type="project" value="UniProtKB-SubCell"/>
</dbReference>
<keyword evidence="6" id="KW-0732">Signal</keyword>
<feature type="domain" description="Auxiliary Activity family 9 catalytic" evidence="7">
    <location>
        <begin position="20"/>
        <end position="234"/>
    </location>
</feature>
<keyword evidence="4" id="KW-1015">Disulfide bond</keyword>
<sequence length="470" mass="46623">MSALAALALVGGLVSTVAAHGYVSGVVIGGKYYQGYDPSFSYQDPPPVVIGWTTTVTDTGFVAPDAFSDPDIICHRGATPAGTSASVAAGGKVELQWTVWPDSHHGPVLDYLAKCSGKCEDADKESLDFFKIDAGGLISATPSPGTWASDDLIAANNSWTVTIPSSIAPGNYVLRHEIIALHSAGNADGAQSYPQCINLKVTGSGSDTPTGEPATEFYTADDPGILVDIYYGLTKYEIPGPSVYGGGDSGSPAPSSAPAPAPTSSAAPISASAPAPSSSSASVPAPINDSASYIPSSSAAAVSTSSAVYAPSSVAASSTKCTNRITISSSAVASSTAGAVTGSSSYPAVTSSAPAGPVGSAPAGYPAPSSLTAPISASSSYPAIPTGGLPSGGLPSGGLPSGGIPSSAPASSTYAIPTISASAPGSYPTGTTPPPPAGGDVDYESLMAKLIAMIKKMFRQAEHGRDFKKF</sequence>
<feature type="compositionally biased region" description="Gly residues" evidence="5">
    <location>
        <begin position="389"/>
        <end position="401"/>
    </location>
</feature>
<evidence type="ECO:0000256" key="6">
    <source>
        <dbReference type="SAM" id="SignalP"/>
    </source>
</evidence>
<keyword evidence="9" id="KW-1185">Reference proteome</keyword>
<accession>A0AAJ0DR90</accession>
<proteinExistence type="predicted"/>
<feature type="region of interest" description="Disordered" evidence="5">
    <location>
        <begin position="245"/>
        <end position="282"/>
    </location>
</feature>
<evidence type="ECO:0000256" key="5">
    <source>
        <dbReference type="SAM" id="MobiDB-lite"/>
    </source>
</evidence>
<feature type="region of interest" description="Disordered" evidence="5">
    <location>
        <begin position="343"/>
        <end position="364"/>
    </location>
</feature>
<dbReference type="Proteomes" id="UP001271007">
    <property type="component" value="Unassembled WGS sequence"/>
</dbReference>
<feature type="chain" id="PRO_5042583043" description="Auxiliary Activity family 9 catalytic domain-containing protein" evidence="6">
    <location>
        <begin position="20"/>
        <end position="470"/>
    </location>
</feature>
<name>A0AAJ0DR90_9PEZI</name>
<gene>
    <name evidence="8" type="ORF">LTR09_004215</name>
</gene>
<dbReference type="CDD" id="cd21175">
    <property type="entry name" value="LPMO_AA9"/>
    <property type="match status" value="1"/>
</dbReference>
<protein>
    <recommendedName>
        <fullName evidence="7">Auxiliary Activity family 9 catalytic domain-containing protein</fullName>
    </recommendedName>
</protein>
<feature type="region of interest" description="Disordered" evidence="5">
    <location>
        <begin position="388"/>
        <end position="407"/>
    </location>
</feature>
<comment type="cofactor">
    <cofactor evidence="1">
        <name>Cu(2+)</name>
        <dbReference type="ChEBI" id="CHEBI:29036"/>
    </cofactor>
</comment>
<feature type="signal peptide" evidence="6">
    <location>
        <begin position="1"/>
        <end position="19"/>
    </location>
</feature>
<evidence type="ECO:0000256" key="1">
    <source>
        <dbReference type="ARBA" id="ARBA00001973"/>
    </source>
</evidence>
<dbReference type="AlphaFoldDB" id="A0AAJ0DR90"/>
<evidence type="ECO:0000256" key="4">
    <source>
        <dbReference type="ARBA" id="ARBA00023157"/>
    </source>
</evidence>